<dbReference type="Proteomes" id="UP000636709">
    <property type="component" value="Unassembled WGS sequence"/>
</dbReference>
<dbReference type="EMBL" id="JACEFO010002545">
    <property type="protein sequence ID" value="KAF8656575.1"/>
    <property type="molecule type" value="Genomic_DNA"/>
</dbReference>
<keyword evidence="3" id="KW-1185">Reference proteome</keyword>
<comment type="caution">
    <text evidence="2">The sequence shown here is derived from an EMBL/GenBank/DDBJ whole genome shotgun (WGS) entry which is preliminary data.</text>
</comment>
<feature type="region of interest" description="Disordered" evidence="1">
    <location>
        <begin position="1"/>
        <end position="119"/>
    </location>
</feature>
<feature type="region of interest" description="Disordered" evidence="1">
    <location>
        <begin position="147"/>
        <end position="173"/>
    </location>
</feature>
<name>A0A835AG75_9POAL</name>
<accession>A0A835AG75</accession>
<feature type="compositionally biased region" description="Basic and acidic residues" evidence="1">
    <location>
        <begin position="147"/>
        <end position="156"/>
    </location>
</feature>
<reference evidence="2" key="1">
    <citation type="submission" date="2020-07" db="EMBL/GenBank/DDBJ databases">
        <title>Genome sequence and genetic diversity analysis of an under-domesticated orphan crop, white fonio (Digitaria exilis).</title>
        <authorList>
            <person name="Bennetzen J.L."/>
            <person name="Chen S."/>
            <person name="Ma X."/>
            <person name="Wang X."/>
            <person name="Yssel A.E.J."/>
            <person name="Chaluvadi S.R."/>
            <person name="Johnson M."/>
            <person name="Gangashetty P."/>
            <person name="Hamidou F."/>
            <person name="Sanogo M.D."/>
            <person name="Zwaenepoel A."/>
            <person name="Wallace J."/>
            <person name="Van De Peer Y."/>
            <person name="Van Deynze A."/>
        </authorList>
    </citation>
    <scope>NUCLEOTIDE SEQUENCE</scope>
    <source>
        <tissue evidence="2">Leaves</tissue>
    </source>
</reference>
<gene>
    <name evidence="2" type="ORF">HU200_060636</name>
</gene>
<sequence>MPSKPPHGFACAYYAHPPARTTPRAPMQAPTRGPVGAPAPTPPPTCASVGTPTPAPSIFIPTPSKHGRRLRLYTDPVSTPATATPAPTPAQTSEPTTPTPASMLAPSPPLPCPSGLTRRIDADTTNIRPHLEKASATAKHPLDQYEEEKAAKHPPDGTDLSNPSEVDGTKWTHTSKKFPLRAYDHHEDHTTRRITAHCASYQGHIYYNDTNINQAFASGGGANPTSWPNNNRSFLFCIVFNSRSADIPLSNRTCLPPSRGRKKSTLEVGDILPRCQRRRQPRPLDKSFSD</sequence>
<proteinExistence type="predicted"/>
<feature type="compositionally biased region" description="Low complexity" evidence="1">
    <location>
        <begin position="76"/>
        <end position="105"/>
    </location>
</feature>
<protein>
    <submittedName>
        <fullName evidence="2">Uncharacterized protein</fullName>
    </submittedName>
</protein>
<dbReference type="AlphaFoldDB" id="A0A835AG75"/>
<evidence type="ECO:0000256" key="1">
    <source>
        <dbReference type="SAM" id="MobiDB-lite"/>
    </source>
</evidence>
<evidence type="ECO:0000313" key="3">
    <source>
        <dbReference type="Proteomes" id="UP000636709"/>
    </source>
</evidence>
<feature type="compositionally biased region" description="Low complexity" evidence="1">
    <location>
        <begin position="17"/>
        <end position="36"/>
    </location>
</feature>
<organism evidence="2 3">
    <name type="scientific">Digitaria exilis</name>
    <dbReference type="NCBI Taxonomy" id="1010633"/>
    <lineage>
        <taxon>Eukaryota</taxon>
        <taxon>Viridiplantae</taxon>
        <taxon>Streptophyta</taxon>
        <taxon>Embryophyta</taxon>
        <taxon>Tracheophyta</taxon>
        <taxon>Spermatophyta</taxon>
        <taxon>Magnoliopsida</taxon>
        <taxon>Liliopsida</taxon>
        <taxon>Poales</taxon>
        <taxon>Poaceae</taxon>
        <taxon>PACMAD clade</taxon>
        <taxon>Panicoideae</taxon>
        <taxon>Panicodae</taxon>
        <taxon>Paniceae</taxon>
        <taxon>Anthephorinae</taxon>
        <taxon>Digitaria</taxon>
    </lineage>
</organism>
<evidence type="ECO:0000313" key="2">
    <source>
        <dbReference type="EMBL" id="KAF8656575.1"/>
    </source>
</evidence>